<dbReference type="SUPFAM" id="SSF143631">
    <property type="entry name" value="ApbE-like"/>
    <property type="match status" value="1"/>
</dbReference>
<proteinExistence type="predicted"/>
<dbReference type="EMBL" id="DTGT01000096">
    <property type="protein sequence ID" value="HGH60248.1"/>
    <property type="molecule type" value="Genomic_DNA"/>
</dbReference>
<sequence length="274" mass="29190">MDRVWAFPPRGASRHAAFSILGGNALRGNIVLEYQPRTYRDYRDSGRFCTFRVTVETTDLYVKALCPLERETEQLVRECRGQIEAAIARRPEFLASLTPIEEDPRDSPVAMQMIRAAAKAGTGPMAAVAGAVAEFVGRSLLALSPEIIIENGGDIFARVDAPFVCGLFAGSSPFSNRLGFKIDPTGLPVGICTSSATVGPSRSFGRADAAVVVSYDVALADAMATALGNRIHGYSDLRKGVEWAMTIPGVKGALAVLGDKMAVLGEIELTPVSP</sequence>
<gene>
    <name evidence="1" type="ORF">ENV54_02995</name>
</gene>
<comment type="caution">
    <text evidence="1">The sequence shown here is derived from an EMBL/GenBank/DDBJ whole genome shotgun (WGS) entry which is preliminary data.</text>
</comment>
<dbReference type="NCBIfam" id="NF003323">
    <property type="entry name" value="PRK04334.1-3"/>
    <property type="match status" value="1"/>
</dbReference>
<organism evidence="1">
    <name type="scientific">Desulfomonile tiedjei</name>
    <dbReference type="NCBI Taxonomy" id="2358"/>
    <lineage>
        <taxon>Bacteria</taxon>
        <taxon>Pseudomonadati</taxon>
        <taxon>Thermodesulfobacteriota</taxon>
        <taxon>Desulfomonilia</taxon>
        <taxon>Desulfomonilales</taxon>
        <taxon>Desulfomonilaceae</taxon>
        <taxon>Desulfomonile</taxon>
    </lineage>
</organism>
<name>A0A7C4AQT4_9BACT</name>
<dbReference type="InterPro" id="IPR003374">
    <property type="entry name" value="ApbE-like_sf"/>
</dbReference>
<dbReference type="Gene3D" id="3.10.520.10">
    <property type="entry name" value="ApbE-like domains"/>
    <property type="match status" value="1"/>
</dbReference>
<reference evidence="1" key="1">
    <citation type="journal article" date="2020" name="mSystems">
        <title>Genome- and Community-Level Interaction Insights into Carbon Utilization and Element Cycling Functions of Hydrothermarchaeota in Hydrothermal Sediment.</title>
        <authorList>
            <person name="Zhou Z."/>
            <person name="Liu Y."/>
            <person name="Xu W."/>
            <person name="Pan J."/>
            <person name="Luo Z.H."/>
            <person name="Li M."/>
        </authorList>
    </citation>
    <scope>NUCLEOTIDE SEQUENCE [LARGE SCALE GENOMIC DNA]</scope>
    <source>
        <strain evidence="1">SpSt-769</strain>
    </source>
</reference>
<accession>A0A7C4AQT4</accession>
<protein>
    <submittedName>
        <fullName evidence="1">UPF0280 family protein</fullName>
    </submittedName>
</protein>
<dbReference type="AlphaFoldDB" id="A0A7C4AQT4"/>
<evidence type="ECO:0000313" key="1">
    <source>
        <dbReference type="EMBL" id="HGH60248.1"/>
    </source>
</evidence>